<dbReference type="Gene3D" id="1.10.600.10">
    <property type="entry name" value="Farnesyl Diphosphate Synthase"/>
    <property type="match status" value="1"/>
</dbReference>
<dbReference type="PROSITE" id="PS00444">
    <property type="entry name" value="POLYPRENYL_SYNTHASE_2"/>
    <property type="match status" value="1"/>
</dbReference>
<dbReference type="InterPro" id="IPR000092">
    <property type="entry name" value="Polyprenyl_synt"/>
</dbReference>
<dbReference type="SUPFAM" id="SSF48576">
    <property type="entry name" value="Terpenoid synthases"/>
    <property type="match status" value="1"/>
</dbReference>
<keyword evidence="4" id="KW-0479">Metal-binding</keyword>
<keyword evidence="8" id="KW-1185">Reference proteome</keyword>
<dbReference type="PANTHER" id="PTHR12001:SF69">
    <property type="entry name" value="ALL TRANS-POLYPRENYL-DIPHOSPHATE SYNTHASE PDSS1"/>
    <property type="match status" value="1"/>
</dbReference>
<reference evidence="8" key="1">
    <citation type="submission" date="2011-12" db="EMBL/GenBank/DDBJ databases">
        <title>The complete genome of chromosome of Sulfobacillus acidophilus DSM 10332.</title>
        <authorList>
            <person name="Lucas S."/>
            <person name="Han J."/>
            <person name="Lapidus A."/>
            <person name="Bruce D."/>
            <person name="Goodwin L."/>
            <person name="Pitluck S."/>
            <person name="Peters L."/>
            <person name="Kyrpides N."/>
            <person name="Mavromatis K."/>
            <person name="Ivanova N."/>
            <person name="Mikhailova N."/>
            <person name="Chertkov O."/>
            <person name="Saunders E."/>
            <person name="Detter J.C."/>
            <person name="Tapia R."/>
            <person name="Han C."/>
            <person name="Land M."/>
            <person name="Hauser L."/>
            <person name="Markowitz V."/>
            <person name="Cheng J.-F."/>
            <person name="Hugenholtz P."/>
            <person name="Woyke T."/>
            <person name="Wu D."/>
            <person name="Pukall R."/>
            <person name="Gehrich-Schroeter G."/>
            <person name="Schneider S."/>
            <person name="Klenk H.-P."/>
            <person name="Eisen J.A."/>
        </authorList>
    </citation>
    <scope>NUCLEOTIDE SEQUENCE [LARGE SCALE GENOMIC DNA]</scope>
    <source>
        <strain evidence="8">ATCC 700253 / DSM 10332 / NAL</strain>
    </source>
</reference>
<dbReference type="STRING" id="679936.Sulac_2774"/>
<organism evidence="7 8">
    <name type="scientific">Sulfobacillus acidophilus (strain ATCC 700253 / DSM 10332 / NAL)</name>
    <dbReference type="NCBI Taxonomy" id="679936"/>
    <lineage>
        <taxon>Bacteria</taxon>
        <taxon>Bacillati</taxon>
        <taxon>Bacillota</taxon>
        <taxon>Clostridia</taxon>
        <taxon>Eubacteriales</taxon>
        <taxon>Clostridiales Family XVII. Incertae Sedis</taxon>
        <taxon>Sulfobacillus</taxon>
    </lineage>
</organism>
<dbReference type="Proteomes" id="UP000005439">
    <property type="component" value="Chromosome"/>
</dbReference>
<comment type="similarity">
    <text evidence="2 6">Belongs to the FPP/GGPP synthase family.</text>
</comment>
<keyword evidence="3 6" id="KW-0808">Transferase</keyword>
<dbReference type="GO" id="GO:0000010">
    <property type="term" value="F:heptaprenyl diphosphate synthase activity"/>
    <property type="evidence" value="ECO:0007669"/>
    <property type="project" value="UniProtKB-EC"/>
</dbReference>
<dbReference type="PANTHER" id="PTHR12001">
    <property type="entry name" value="GERANYLGERANYL PYROPHOSPHATE SYNTHASE"/>
    <property type="match status" value="1"/>
</dbReference>
<dbReference type="InterPro" id="IPR008949">
    <property type="entry name" value="Isoprenoid_synthase_dom_sf"/>
</dbReference>
<dbReference type="EMBL" id="CP003179">
    <property type="protein sequence ID" value="AEW06235.1"/>
    <property type="molecule type" value="Genomic_DNA"/>
</dbReference>
<name>G8TYH4_SULAD</name>
<evidence type="ECO:0000313" key="8">
    <source>
        <dbReference type="Proteomes" id="UP000005439"/>
    </source>
</evidence>
<dbReference type="SFLD" id="SFLDS00005">
    <property type="entry name" value="Isoprenoid_Synthase_Type_I"/>
    <property type="match status" value="1"/>
</dbReference>
<evidence type="ECO:0000256" key="4">
    <source>
        <dbReference type="ARBA" id="ARBA00022723"/>
    </source>
</evidence>
<protein>
    <submittedName>
        <fullName evidence="7">Trans-hexaprenyltranstransferase</fullName>
        <ecNumber evidence="7">2.5.1.30</ecNumber>
    </submittedName>
</protein>
<keyword evidence="5" id="KW-0460">Magnesium</keyword>
<dbReference type="AlphaFoldDB" id="G8TYH4"/>
<evidence type="ECO:0000313" key="7">
    <source>
        <dbReference type="EMBL" id="AEW06235.1"/>
    </source>
</evidence>
<dbReference type="CDD" id="cd00685">
    <property type="entry name" value="Trans_IPPS_HT"/>
    <property type="match status" value="1"/>
</dbReference>
<gene>
    <name evidence="7" type="ordered locus">Sulac_2774</name>
</gene>
<evidence type="ECO:0000256" key="3">
    <source>
        <dbReference type="ARBA" id="ARBA00022679"/>
    </source>
</evidence>
<dbReference type="KEGG" id="sap:Sulac_2774"/>
<dbReference type="Pfam" id="PF00348">
    <property type="entry name" value="polyprenyl_synt"/>
    <property type="match status" value="1"/>
</dbReference>
<dbReference type="PATRIC" id="fig|679936.5.peg.2868"/>
<evidence type="ECO:0000256" key="5">
    <source>
        <dbReference type="ARBA" id="ARBA00022842"/>
    </source>
</evidence>
<evidence type="ECO:0000256" key="1">
    <source>
        <dbReference type="ARBA" id="ARBA00001946"/>
    </source>
</evidence>
<proteinExistence type="inferred from homology"/>
<reference evidence="7 8" key="2">
    <citation type="journal article" date="2012" name="Stand. Genomic Sci.">
        <title>Complete genome sequence of the moderately thermophilic mineral-sulfide-oxidizing firmicute Sulfobacillus acidophilus type strain (NAL(T)).</title>
        <authorList>
            <person name="Anderson I."/>
            <person name="Chertkov O."/>
            <person name="Chen A."/>
            <person name="Saunders E."/>
            <person name="Lapidus A."/>
            <person name="Nolan M."/>
            <person name="Lucas S."/>
            <person name="Hammon N."/>
            <person name="Deshpande S."/>
            <person name="Cheng J.F."/>
            <person name="Han C."/>
            <person name="Tapia R."/>
            <person name="Goodwin L.A."/>
            <person name="Pitluck S."/>
            <person name="Liolios K."/>
            <person name="Pagani I."/>
            <person name="Ivanova N."/>
            <person name="Mikhailova N."/>
            <person name="Pati A."/>
            <person name="Palaniappan K."/>
            <person name="Land M."/>
            <person name="Pan C."/>
            <person name="Rohde M."/>
            <person name="Pukall R."/>
            <person name="Goker M."/>
            <person name="Detter J.C."/>
            <person name="Woyke T."/>
            <person name="Bristow J."/>
            <person name="Eisen J.A."/>
            <person name="Markowitz V."/>
            <person name="Hugenholtz P."/>
            <person name="Kyrpides N.C."/>
            <person name="Klenk H.P."/>
            <person name="Mavromatis K."/>
        </authorList>
    </citation>
    <scope>NUCLEOTIDE SEQUENCE [LARGE SCALE GENOMIC DNA]</scope>
    <source>
        <strain evidence="8">ATCC 700253 / DSM 10332 / NAL</strain>
    </source>
</reference>
<evidence type="ECO:0000256" key="2">
    <source>
        <dbReference type="ARBA" id="ARBA00006706"/>
    </source>
</evidence>
<evidence type="ECO:0000256" key="6">
    <source>
        <dbReference type="RuleBase" id="RU004466"/>
    </source>
</evidence>
<dbReference type="GO" id="GO:0008299">
    <property type="term" value="P:isoprenoid biosynthetic process"/>
    <property type="evidence" value="ECO:0007669"/>
    <property type="project" value="InterPro"/>
</dbReference>
<dbReference type="GO" id="GO:0046872">
    <property type="term" value="F:metal ion binding"/>
    <property type="evidence" value="ECO:0007669"/>
    <property type="project" value="UniProtKB-KW"/>
</dbReference>
<dbReference type="InterPro" id="IPR033749">
    <property type="entry name" value="Polyprenyl_synt_CS"/>
</dbReference>
<dbReference type="PROSITE" id="PS00723">
    <property type="entry name" value="POLYPRENYL_SYNTHASE_1"/>
    <property type="match status" value="1"/>
</dbReference>
<dbReference type="EC" id="2.5.1.30" evidence="7"/>
<comment type="cofactor">
    <cofactor evidence="1">
        <name>Mg(2+)</name>
        <dbReference type="ChEBI" id="CHEBI:18420"/>
    </cofactor>
</comment>
<dbReference type="HOGENOM" id="CLU_014015_2_3_9"/>
<sequence>MSLFSLIQGEMVEVDRRLKQTLADENSLVRQVSDYLEQASGKRLRPALVLLAGQFGPQQSLENLVSVAAAVEMIHMATLVHDDVIDDADVRRGLPAVRTRFSNPVAVLTGDFLFARAFQLFAMTGRPDILSLAAEVVYVMCTGEIAQHLDQGRVATEIGYWRRIEAKTGYFLEASCRLGAMAANASDTVVEVLGQYGHHIGLAYQVVDDVLDWVADPEKLGKAVGEDIQAGIYTLPIIAALADPTFGPTLAQLLAEDHPSVEAVRNVLVESGALNQARERAREHIEKALQVLETLPPGNARSALQDVAEFIMARDH</sequence>
<accession>G8TYH4</accession>